<evidence type="ECO:0000256" key="5">
    <source>
        <dbReference type="ARBA" id="ARBA00001954"/>
    </source>
</evidence>
<name>A0A921FAM2_9LACO</name>
<evidence type="ECO:0000256" key="11">
    <source>
        <dbReference type="PIRNR" id="PIRNR001461"/>
    </source>
</evidence>
<keyword evidence="13" id="KW-0862">Zinc</keyword>
<feature type="binding site" evidence="10 13">
    <location>
        <position position="31"/>
    </location>
    <ligand>
        <name>a divalent metal cation</name>
        <dbReference type="ChEBI" id="CHEBI:60240"/>
    </ligand>
</feature>
<evidence type="ECO:0000256" key="13">
    <source>
        <dbReference type="PIRSR" id="PIRSR001461-2"/>
    </source>
</evidence>
<keyword evidence="10 11" id="KW-0119">Carbohydrate metabolism</keyword>
<keyword evidence="13" id="KW-0170">Cobalt</keyword>
<comment type="cofactor">
    <cofactor evidence="2">
        <name>Mn(2+)</name>
        <dbReference type="ChEBI" id="CHEBI:29035"/>
    </cofactor>
</comment>
<dbReference type="Proteomes" id="UP000707535">
    <property type="component" value="Unassembled WGS sequence"/>
</dbReference>
<feature type="active site" description="Proton donor" evidence="10 12">
    <location>
        <position position="173"/>
    </location>
</feature>
<sequence>MKIAPSILSADFANLAHDVEVVENAGVEYLHIDIMDGHFVSNLTFGANVVKALRPHSNLVFDCHMMVEDPEKYVADFAQAGADIMGVHAEATPHLHSVLSLIKSAGMKAEVVINPGTPVSMISEVLPMVDQVLVMTVDPGMGGQKFLAETMTKVKQLADAKKKNNLNYDIEVDGGLNDQTVKQALAAGANVIVAGSYIFGADVPADSITALRKGSETHI</sequence>
<comment type="catalytic activity">
    <reaction evidence="1 10 11">
        <text>D-ribulose 5-phosphate = D-xylulose 5-phosphate</text>
        <dbReference type="Rhea" id="RHEA:13677"/>
        <dbReference type="ChEBI" id="CHEBI:57737"/>
        <dbReference type="ChEBI" id="CHEBI:58121"/>
        <dbReference type="EC" id="5.1.3.1"/>
    </reaction>
</comment>
<feature type="binding site" evidence="14">
    <location>
        <position position="175"/>
    </location>
    <ligand>
        <name>substrate</name>
    </ligand>
</feature>
<comment type="function">
    <text evidence="10">Catalyzes the reversible epimerization of D-ribulose 5-phosphate to D-xylulose 5-phosphate.</text>
</comment>
<dbReference type="EC" id="5.1.3.1" evidence="7 10"/>
<dbReference type="GO" id="GO:0006098">
    <property type="term" value="P:pentose-phosphate shunt"/>
    <property type="evidence" value="ECO:0007669"/>
    <property type="project" value="UniProtKB-UniRule"/>
</dbReference>
<dbReference type="AlphaFoldDB" id="A0A921FAM2"/>
<feature type="binding site" evidence="10 14">
    <location>
        <position position="6"/>
    </location>
    <ligand>
        <name>substrate</name>
    </ligand>
</feature>
<feature type="binding site" evidence="10 13">
    <location>
        <position position="64"/>
    </location>
    <ligand>
        <name>a divalent metal cation</name>
        <dbReference type="ChEBI" id="CHEBI:60240"/>
    </ligand>
</feature>
<accession>A0A921FAM2</accession>
<evidence type="ECO:0000256" key="10">
    <source>
        <dbReference type="HAMAP-Rule" id="MF_02227"/>
    </source>
</evidence>
<dbReference type="InterPro" id="IPR011060">
    <property type="entry name" value="RibuloseP-bd_barrel"/>
</dbReference>
<dbReference type="Pfam" id="PF00834">
    <property type="entry name" value="Ribul_P_3_epim"/>
    <property type="match status" value="1"/>
</dbReference>
<comment type="cofactor">
    <cofactor evidence="4">
        <name>Zn(2+)</name>
        <dbReference type="ChEBI" id="CHEBI:29105"/>
    </cofactor>
</comment>
<dbReference type="RefSeq" id="WP_270333207.1">
    <property type="nucleotide sequence ID" value="NZ_CP113926.1"/>
</dbReference>
<protein>
    <recommendedName>
        <fullName evidence="7 10">Ribulose-phosphate 3-epimerase</fullName>
        <ecNumber evidence="7 10">5.1.3.1</ecNumber>
    </recommendedName>
</protein>
<evidence type="ECO:0000256" key="6">
    <source>
        <dbReference type="ARBA" id="ARBA00009541"/>
    </source>
</evidence>
<dbReference type="NCBIfam" id="NF004076">
    <property type="entry name" value="PRK05581.1-4"/>
    <property type="match status" value="1"/>
</dbReference>
<comment type="caution">
    <text evidence="15">The sequence shown here is derived from an EMBL/GenBank/DDBJ whole genome shotgun (WGS) entry which is preliminary data.</text>
</comment>
<gene>
    <name evidence="10 15" type="primary">rpe</name>
    <name evidence="15" type="ORF">K8V00_05090</name>
</gene>
<evidence type="ECO:0000313" key="15">
    <source>
        <dbReference type="EMBL" id="HJE96978.1"/>
    </source>
</evidence>
<comment type="cofactor">
    <cofactor evidence="10 13">
        <name>a divalent metal cation</name>
        <dbReference type="ChEBI" id="CHEBI:60240"/>
    </cofactor>
    <text evidence="10 13">Binds 1 divalent metal cation per subunit.</text>
</comment>
<dbReference type="InterPro" id="IPR013785">
    <property type="entry name" value="Aldolase_TIM"/>
</dbReference>
<keyword evidence="8 10" id="KW-0479">Metal-binding</keyword>
<dbReference type="CDD" id="cd00429">
    <property type="entry name" value="RPE"/>
    <property type="match status" value="1"/>
</dbReference>
<dbReference type="InterPro" id="IPR000056">
    <property type="entry name" value="Ribul_P_3_epim-like"/>
</dbReference>
<dbReference type="Gene3D" id="3.20.20.70">
    <property type="entry name" value="Aldolase class I"/>
    <property type="match status" value="1"/>
</dbReference>
<dbReference type="GO" id="GO:0005737">
    <property type="term" value="C:cytoplasm"/>
    <property type="evidence" value="ECO:0007669"/>
    <property type="project" value="UniProtKB-ARBA"/>
</dbReference>
<comment type="cofactor">
    <cofactor evidence="3">
        <name>Co(2+)</name>
        <dbReference type="ChEBI" id="CHEBI:48828"/>
    </cofactor>
</comment>
<evidence type="ECO:0000313" key="16">
    <source>
        <dbReference type="Proteomes" id="UP000707535"/>
    </source>
</evidence>
<keyword evidence="9 10" id="KW-0413">Isomerase</keyword>
<feature type="binding site" evidence="14">
    <location>
        <begin position="140"/>
        <end position="143"/>
    </location>
    <ligand>
        <name>substrate</name>
    </ligand>
</feature>
<feature type="binding site" evidence="10">
    <location>
        <begin position="173"/>
        <end position="175"/>
    </location>
    <ligand>
        <name>substrate</name>
    </ligand>
</feature>
<dbReference type="GO" id="GO:0004750">
    <property type="term" value="F:D-ribulose-phosphate 3-epimerase activity"/>
    <property type="evidence" value="ECO:0007669"/>
    <property type="project" value="UniProtKB-UniRule"/>
</dbReference>
<evidence type="ECO:0000256" key="12">
    <source>
        <dbReference type="PIRSR" id="PIRSR001461-1"/>
    </source>
</evidence>
<dbReference type="InterPro" id="IPR026019">
    <property type="entry name" value="Ribul_P_3_epim"/>
</dbReference>
<keyword evidence="13" id="KW-0464">Manganese</keyword>
<dbReference type="NCBIfam" id="TIGR01163">
    <property type="entry name" value="rpe"/>
    <property type="match status" value="1"/>
</dbReference>
<dbReference type="FunFam" id="3.20.20.70:FF:000004">
    <property type="entry name" value="Ribulose-phosphate 3-epimerase"/>
    <property type="match status" value="1"/>
</dbReference>
<feature type="binding site" evidence="10 13">
    <location>
        <position position="33"/>
    </location>
    <ligand>
        <name>a divalent metal cation</name>
        <dbReference type="ChEBI" id="CHEBI:60240"/>
    </ligand>
</feature>
<dbReference type="GO" id="GO:0019323">
    <property type="term" value="P:pentose catabolic process"/>
    <property type="evidence" value="ECO:0007669"/>
    <property type="project" value="UniProtKB-UniRule"/>
</dbReference>
<comment type="similarity">
    <text evidence="6 10 11">Belongs to the ribulose-phosphate 3-epimerase family.</text>
</comment>
<dbReference type="PIRSF" id="PIRSF001461">
    <property type="entry name" value="RPE"/>
    <property type="match status" value="1"/>
</dbReference>
<evidence type="ECO:0000256" key="7">
    <source>
        <dbReference type="ARBA" id="ARBA00013188"/>
    </source>
</evidence>
<dbReference type="GO" id="GO:0046872">
    <property type="term" value="F:metal ion binding"/>
    <property type="evidence" value="ECO:0007669"/>
    <property type="project" value="UniProtKB-UniRule"/>
</dbReference>
<comment type="pathway">
    <text evidence="10">Carbohydrate degradation.</text>
</comment>
<evidence type="ECO:0000256" key="3">
    <source>
        <dbReference type="ARBA" id="ARBA00001941"/>
    </source>
</evidence>
<evidence type="ECO:0000256" key="8">
    <source>
        <dbReference type="ARBA" id="ARBA00022723"/>
    </source>
</evidence>
<dbReference type="PROSITE" id="PS01086">
    <property type="entry name" value="RIBUL_P_3_EPIMER_2"/>
    <property type="match status" value="1"/>
</dbReference>
<organism evidence="15 16">
    <name type="scientific">Ligilactobacillus acidipiscis</name>
    <dbReference type="NCBI Taxonomy" id="89059"/>
    <lineage>
        <taxon>Bacteria</taxon>
        <taxon>Bacillati</taxon>
        <taxon>Bacillota</taxon>
        <taxon>Bacilli</taxon>
        <taxon>Lactobacillales</taxon>
        <taxon>Lactobacillaceae</taxon>
        <taxon>Ligilactobacillus</taxon>
    </lineage>
</organism>
<comment type="cofactor">
    <cofactor evidence="5">
        <name>Fe(2+)</name>
        <dbReference type="ChEBI" id="CHEBI:29033"/>
    </cofactor>
</comment>
<dbReference type="HAMAP" id="MF_02227">
    <property type="entry name" value="RPE"/>
    <property type="match status" value="1"/>
</dbReference>
<feature type="active site" description="Proton acceptor" evidence="10 12">
    <location>
        <position position="33"/>
    </location>
</feature>
<feature type="binding site" evidence="10 13">
    <location>
        <position position="173"/>
    </location>
    <ligand>
        <name>a divalent metal cation</name>
        <dbReference type="ChEBI" id="CHEBI:60240"/>
    </ligand>
</feature>
<reference evidence="15" key="2">
    <citation type="submission" date="2021-09" db="EMBL/GenBank/DDBJ databases">
        <authorList>
            <person name="Gilroy R."/>
        </authorList>
    </citation>
    <scope>NUCLEOTIDE SEQUENCE</scope>
    <source>
        <strain evidence="15">CHK174-6876</strain>
    </source>
</reference>
<reference evidence="15" key="1">
    <citation type="journal article" date="2021" name="PeerJ">
        <title>Extensive microbial diversity within the chicken gut microbiome revealed by metagenomics and culture.</title>
        <authorList>
            <person name="Gilroy R."/>
            <person name="Ravi A."/>
            <person name="Getino M."/>
            <person name="Pursley I."/>
            <person name="Horton D.L."/>
            <person name="Alikhan N.F."/>
            <person name="Baker D."/>
            <person name="Gharbi K."/>
            <person name="Hall N."/>
            <person name="Watson M."/>
            <person name="Adriaenssens E.M."/>
            <person name="Foster-Nyarko E."/>
            <person name="Jarju S."/>
            <person name="Secka A."/>
            <person name="Antonio M."/>
            <person name="Oren A."/>
            <person name="Chaudhuri R.R."/>
            <person name="La Ragione R."/>
            <person name="Hildebrand F."/>
            <person name="Pallen M.J."/>
        </authorList>
    </citation>
    <scope>NUCLEOTIDE SEQUENCE</scope>
    <source>
        <strain evidence="15">CHK174-6876</strain>
    </source>
</reference>
<evidence type="ECO:0000256" key="14">
    <source>
        <dbReference type="PIRSR" id="PIRSR001461-3"/>
    </source>
</evidence>
<proteinExistence type="inferred from homology"/>
<evidence type="ECO:0000256" key="4">
    <source>
        <dbReference type="ARBA" id="ARBA00001947"/>
    </source>
</evidence>
<feature type="binding site" evidence="10 14">
    <location>
        <position position="64"/>
    </location>
    <ligand>
        <name>substrate</name>
    </ligand>
</feature>
<evidence type="ECO:0000256" key="1">
    <source>
        <dbReference type="ARBA" id="ARBA00001782"/>
    </source>
</evidence>
<dbReference type="EMBL" id="DYXG01000046">
    <property type="protein sequence ID" value="HJE96978.1"/>
    <property type="molecule type" value="Genomic_DNA"/>
</dbReference>
<dbReference type="PANTHER" id="PTHR11749">
    <property type="entry name" value="RIBULOSE-5-PHOSPHATE-3-EPIMERASE"/>
    <property type="match status" value="1"/>
</dbReference>
<feature type="binding site" evidence="10 14">
    <location>
        <begin position="195"/>
        <end position="196"/>
    </location>
    <ligand>
        <name>substrate</name>
    </ligand>
</feature>
<dbReference type="SUPFAM" id="SSF51366">
    <property type="entry name" value="Ribulose-phoshate binding barrel"/>
    <property type="match status" value="1"/>
</dbReference>
<evidence type="ECO:0000256" key="9">
    <source>
        <dbReference type="ARBA" id="ARBA00023235"/>
    </source>
</evidence>
<comment type="caution">
    <text evidence="10">Lacks conserved residue(s) required for the propagation of feature annotation.</text>
</comment>
<dbReference type="PROSITE" id="PS01085">
    <property type="entry name" value="RIBUL_P_3_EPIMER_1"/>
    <property type="match status" value="1"/>
</dbReference>
<evidence type="ECO:0000256" key="2">
    <source>
        <dbReference type="ARBA" id="ARBA00001936"/>
    </source>
</evidence>